<reference evidence="2" key="1">
    <citation type="submission" date="2016-10" db="EMBL/GenBank/DDBJ databases">
        <authorList>
            <person name="Varghese N."/>
            <person name="Submissions S."/>
        </authorList>
    </citation>
    <scope>NUCLEOTIDE SEQUENCE [LARGE SCALE GENOMIC DNA]</scope>
    <source>
        <strain evidence="2">DSM 25232 / NCIMB 14723 / 92V</strain>
    </source>
</reference>
<dbReference type="AlphaFoldDB" id="A0A1H7I5E7"/>
<accession>A0A1H7I5E7</accession>
<gene>
    <name evidence="1" type="ORF">SAMN04487910_0838</name>
</gene>
<dbReference type="Proteomes" id="UP000198521">
    <property type="component" value="Unassembled WGS sequence"/>
</dbReference>
<organism evidence="1 2">
    <name type="scientific">Aquimarina amphilecti</name>
    <dbReference type="NCBI Taxonomy" id="1038014"/>
    <lineage>
        <taxon>Bacteria</taxon>
        <taxon>Pseudomonadati</taxon>
        <taxon>Bacteroidota</taxon>
        <taxon>Flavobacteriia</taxon>
        <taxon>Flavobacteriales</taxon>
        <taxon>Flavobacteriaceae</taxon>
        <taxon>Aquimarina</taxon>
    </lineage>
</organism>
<proteinExistence type="predicted"/>
<dbReference type="OrthoDB" id="1202013at2"/>
<dbReference type="PROSITE" id="PS51257">
    <property type="entry name" value="PROKAR_LIPOPROTEIN"/>
    <property type="match status" value="1"/>
</dbReference>
<dbReference type="RefSeq" id="WP_091405945.1">
    <property type="nucleotide sequence ID" value="NZ_FOAB01000001.1"/>
</dbReference>
<dbReference type="EMBL" id="FOAB01000001">
    <property type="protein sequence ID" value="SEK56690.1"/>
    <property type="molecule type" value="Genomic_DNA"/>
</dbReference>
<evidence type="ECO:0000313" key="1">
    <source>
        <dbReference type="EMBL" id="SEK56690.1"/>
    </source>
</evidence>
<evidence type="ECO:0008006" key="3">
    <source>
        <dbReference type="Google" id="ProtNLM"/>
    </source>
</evidence>
<dbReference type="STRING" id="1038014.SAMN04487910_0838"/>
<sequence>MKRLIFLFFFSVLFIGCYQQKRDCTEFQKGTFEFETYLNGELAKTTFVRNDSIEIDYFQGKSDTASIRWINDCEYIVKKLHPKNMAEEKAIHMKILTTDKNTYTFEYGLVGVKKNKQKGTAKKIK</sequence>
<evidence type="ECO:0000313" key="2">
    <source>
        <dbReference type="Proteomes" id="UP000198521"/>
    </source>
</evidence>
<keyword evidence="2" id="KW-1185">Reference proteome</keyword>
<protein>
    <recommendedName>
        <fullName evidence="3">DNA topoisomerase IV</fullName>
    </recommendedName>
</protein>
<name>A0A1H7I5E7_AQUAM</name>